<evidence type="ECO:0000313" key="3">
    <source>
        <dbReference type="Proteomes" id="UP000319143"/>
    </source>
</evidence>
<sequence>MLAIHRHDKNSCLPQTPPTLNEMIKMIASLGGYIDRPSQNSHPGTKTLWIGLQQTHSLSAGWLAFGPESKKFRQARCV</sequence>
<dbReference type="Gene3D" id="1.10.740.10">
    <property type="entry name" value="Transferase Inhibitor Protein From Tn5, Chain"/>
    <property type="match status" value="1"/>
</dbReference>
<dbReference type="OrthoDB" id="282824at2"/>
<proteinExistence type="predicted"/>
<comment type="caution">
    <text evidence="2">The sequence shown here is derived from an EMBL/GenBank/DDBJ whole genome shotgun (WGS) entry which is preliminary data.</text>
</comment>
<dbReference type="AlphaFoldDB" id="A0A5C6DT70"/>
<accession>A0A5C6DT70</accession>
<dbReference type="InterPro" id="IPR014737">
    <property type="entry name" value="Transposase_Tn5-like_C"/>
</dbReference>
<dbReference type="InterPro" id="IPR012337">
    <property type="entry name" value="RNaseH-like_sf"/>
</dbReference>
<evidence type="ECO:0000259" key="1">
    <source>
        <dbReference type="Pfam" id="PF02281"/>
    </source>
</evidence>
<feature type="domain" description="Transposase Tn5 dimerisation" evidence="1">
    <location>
        <begin position="12"/>
        <end position="56"/>
    </location>
</feature>
<dbReference type="Proteomes" id="UP000319143">
    <property type="component" value="Unassembled WGS sequence"/>
</dbReference>
<gene>
    <name evidence="2" type="ORF">Poly41_13460</name>
</gene>
<name>A0A5C6DT70_9BACT</name>
<organism evidence="2 3">
    <name type="scientific">Novipirellula artificiosorum</name>
    <dbReference type="NCBI Taxonomy" id="2528016"/>
    <lineage>
        <taxon>Bacteria</taxon>
        <taxon>Pseudomonadati</taxon>
        <taxon>Planctomycetota</taxon>
        <taxon>Planctomycetia</taxon>
        <taxon>Pirellulales</taxon>
        <taxon>Pirellulaceae</taxon>
        <taxon>Novipirellula</taxon>
    </lineage>
</organism>
<dbReference type="RefSeq" id="WP_146525117.1">
    <property type="nucleotide sequence ID" value="NZ_SJPV01000002.1"/>
</dbReference>
<keyword evidence="3" id="KW-1185">Reference proteome</keyword>
<reference evidence="2 3" key="1">
    <citation type="submission" date="2019-02" db="EMBL/GenBank/DDBJ databases">
        <title>Deep-cultivation of Planctomycetes and their phenomic and genomic characterization uncovers novel biology.</title>
        <authorList>
            <person name="Wiegand S."/>
            <person name="Jogler M."/>
            <person name="Boedeker C."/>
            <person name="Pinto D."/>
            <person name="Vollmers J."/>
            <person name="Rivas-Marin E."/>
            <person name="Kohn T."/>
            <person name="Peeters S.H."/>
            <person name="Heuer A."/>
            <person name="Rast P."/>
            <person name="Oberbeckmann S."/>
            <person name="Bunk B."/>
            <person name="Jeske O."/>
            <person name="Meyerdierks A."/>
            <person name="Storesund J.E."/>
            <person name="Kallscheuer N."/>
            <person name="Luecker S."/>
            <person name="Lage O.M."/>
            <person name="Pohl T."/>
            <person name="Merkel B.J."/>
            <person name="Hornburger P."/>
            <person name="Mueller R.-W."/>
            <person name="Bruemmer F."/>
            <person name="Labrenz M."/>
            <person name="Spormann A.M."/>
            <person name="Op Den Camp H."/>
            <person name="Overmann J."/>
            <person name="Amann R."/>
            <person name="Jetten M.S.M."/>
            <person name="Mascher T."/>
            <person name="Medema M.H."/>
            <person name="Devos D.P."/>
            <person name="Kaster A.-K."/>
            <person name="Ovreas L."/>
            <person name="Rohde M."/>
            <person name="Galperin M.Y."/>
            <person name="Jogler C."/>
        </authorList>
    </citation>
    <scope>NUCLEOTIDE SEQUENCE [LARGE SCALE GENOMIC DNA]</scope>
    <source>
        <strain evidence="2 3">Poly41</strain>
    </source>
</reference>
<dbReference type="SUPFAM" id="SSF53098">
    <property type="entry name" value="Ribonuclease H-like"/>
    <property type="match status" value="1"/>
</dbReference>
<dbReference type="Pfam" id="PF02281">
    <property type="entry name" value="Dimer_Tnp_Tn5"/>
    <property type="match status" value="1"/>
</dbReference>
<protein>
    <recommendedName>
        <fullName evidence="1">Transposase Tn5 dimerisation domain-containing protein</fullName>
    </recommendedName>
</protein>
<dbReference type="EMBL" id="SJPV01000002">
    <property type="protein sequence ID" value="TWU40513.1"/>
    <property type="molecule type" value="Genomic_DNA"/>
</dbReference>
<dbReference type="InterPro" id="IPR003201">
    <property type="entry name" value="Transposase_Tn5"/>
</dbReference>
<evidence type="ECO:0000313" key="2">
    <source>
        <dbReference type="EMBL" id="TWU40513.1"/>
    </source>
</evidence>